<keyword evidence="5 6" id="KW-0046">Antibiotic resistance</keyword>
<dbReference type="Proteomes" id="UP000261284">
    <property type="component" value="Unassembled WGS sequence"/>
</dbReference>
<dbReference type="Gene3D" id="3.40.710.10">
    <property type="entry name" value="DD-peptidase/beta-lactamase superfamily"/>
    <property type="match status" value="1"/>
</dbReference>
<dbReference type="SUPFAM" id="SSF56601">
    <property type="entry name" value="beta-lactamase/transpeptidase-like"/>
    <property type="match status" value="1"/>
</dbReference>
<evidence type="ECO:0000259" key="8">
    <source>
        <dbReference type="Pfam" id="PF13354"/>
    </source>
</evidence>
<evidence type="ECO:0000313" key="9">
    <source>
        <dbReference type="EMBL" id="RFM26477.1"/>
    </source>
</evidence>
<feature type="domain" description="Beta-lactamase class A catalytic" evidence="8">
    <location>
        <begin position="45"/>
        <end position="272"/>
    </location>
</feature>
<comment type="catalytic activity">
    <reaction evidence="1 6">
        <text>a beta-lactam + H2O = a substituted beta-amino acid</text>
        <dbReference type="Rhea" id="RHEA:20401"/>
        <dbReference type="ChEBI" id="CHEBI:15377"/>
        <dbReference type="ChEBI" id="CHEBI:35627"/>
        <dbReference type="ChEBI" id="CHEBI:140347"/>
        <dbReference type="EC" id="3.5.2.6"/>
    </reaction>
</comment>
<evidence type="ECO:0000313" key="10">
    <source>
        <dbReference type="Proteomes" id="UP000261284"/>
    </source>
</evidence>
<evidence type="ECO:0000256" key="4">
    <source>
        <dbReference type="ARBA" id="ARBA00022801"/>
    </source>
</evidence>
<keyword evidence="10" id="KW-1185">Reference proteome</keyword>
<dbReference type="EC" id="3.5.2.6" evidence="3 6"/>
<reference evidence="9 10" key="1">
    <citation type="submission" date="2018-08" db="EMBL/GenBank/DDBJ databases">
        <title>Chitinophagaceae sp. K23C18032701, a novel bacterium isolated from forest soil.</title>
        <authorList>
            <person name="Wang C."/>
        </authorList>
    </citation>
    <scope>NUCLEOTIDE SEQUENCE [LARGE SCALE GENOMIC DNA]</scope>
    <source>
        <strain evidence="9 10">K23C18032701</strain>
    </source>
</reference>
<dbReference type="GO" id="GO:0008800">
    <property type="term" value="F:beta-lactamase activity"/>
    <property type="evidence" value="ECO:0007669"/>
    <property type="project" value="UniProtKB-UniRule"/>
</dbReference>
<accession>A0A3E1NF23</accession>
<name>A0A3E1NF23_9BACT</name>
<dbReference type="NCBIfam" id="NF033103">
    <property type="entry name" value="bla_class_A"/>
    <property type="match status" value="1"/>
</dbReference>
<dbReference type="GO" id="GO:0046677">
    <property type="term" value="P:response to antibiotic"/>
    <property type="evidence" value="ECO:0007669"/>
    <property type="project" value="UniProtKB-UniRule"/>
</dbReference>
<feature type="signal peptide" evidence="7">
    <location>
        <begin position="1"/>
        <end position="25"/>
    </location>
</feature>
<dbReference type="InterPro" id="IPR045155">
    <property type="entry name" value="Beta-lactam_cat"/>
</dbReference>
<evidence type="ECO:0000256" key="2">
    <source>
        <dbReference type="ARBA" id="ARBA00009009"/>
    </source>
</evidence>
<proteinExistence type="inferred from homology"/>
<evidence type="ECO:0000256" key="3">
    <source>
        <dbReference type="ARBA" id="ARBA00012865"/>
    </source>
</evidence>
<dbReference type="AlphaFoldDB" id="A0A3E1NF23"/>
<evidence type="ECO:0000256" key="1">
    <source>
        <dbReference type="ARBA" id="ARBA00001526"/>
    </source>
</evidence>
<dbReference type="PRINTS" id="PR00118">
    <property type="entry name" value="BLACTAMASEA"/>
</dbReference>
<evidence type="ECO:0000256" key="7">
    <source>
        <dbReference type="SAM" id="SignalP"/>
    </source>
</evidence>
<dbReference type="Pfam" id="PF13354">
    <property type="entry name" value="Beta-lactamase2"/>
    <property type="match status" value="1"/>
</dbReference>
<comment type="similarity">
    <text evidence="2 6">Belongs to the class-A beta-lactamase family.</text>
</comment>
<dbReference type="PROSITE" id="PS00146">
    <property type="entry name" value="BETA_LACTAMASE_A"/>
    <property type="match status" value="1"/>
</dbReference>
<protein>
    <recommendedName>
        <fullName evidence="3 6">Beta-lactamase</fullName>
        <ecNumber evidence="3 6">3.5.2.6</ecNumber>
    </recommendedName>
</protein>
<dbReference type="GO" id="GO:0030655">
    <property type="term" value="P:beta-lactam antibiotic catabolic process"/>
    <property type="evidence" value="ECO:0007669"/>
    <property type="project" value="InterPro"/>
</dbReference>
<comment type="caution">
    <text evidence="9">The sequence shown here is derived from an EMBL/GenBank/DDBJ whole genome shotgun (WGS) entry which is preliminary data.</text>
</comment>
<dbReference type="InterPro" id="IPR023650">
    <property type="entry name" value="Beta-lactam_class-A_AS"/>
</dbReference>
<dbReference type="InterPro" id="IPR000871">
    <property type="entry name" value="Beta-lactam_class-A"/>
</dbReference>
<dbReference type="PANTHER" id="PTHR35333:SF3">
    <property type="entry name" value="BETA-LACTAMASE-TYPE TRANSPEPTIDASE FOLD CONTAINING PROTEIN"/>
    <property type="match status" value="1"/>
</dbReference>
<gene>
    <name evidence="9" type="ORF">DXN05_19825</name>
</gene>
<keyword evidence="7" id="KW-0732">Signal</keyword>
<evidence type="ECO:0000256" key="5">
    <source>
        <dbReference type="ARBA" id="ARBA00023251"/>
    </source>
</evidence>
<sequence length="299" mass="32299">MLHNLLTKRTALLLLLSLSASLLHAQQLLNHTIAQFAQRSQGKTGVFAQVLETGDTAGFYATDRFPMQSVYKVPIAMAILAQVDKGKWQLSDSILVLPSDLLKTGHSPITDEHPQGNVKITLADLLQLAVGESDGTASDVLLRILGGPQKVKKYLHHIGVKHVAVANTEKEIQGEWEVQYSNHATPEAIGKLLRTLYTKDALSLPSRDILLKWMTESTPGAARIKGLLPPGTPVAHKTGTSATNKDGLTAATNDAGIITMPNGHHLVVVVLVSNSPADTPTRENVIASITKTLWDTWSR</sequence>
<evidence type="ECO:0000256" key="6">
    <source>
        <dbReference type="RuleBase" id="RU361140"/>
    </source>
</evidence>
<dbReference type="InterPro" id="IPR012338">
    <property type="entry name" value="Beta-lactam/transpept-like"/>
</dbReference>
<keyword evidence="4 6" id="KW-0378">Hydrolase</keyword>
<organism evidence="9 10">
    <name type="scientific">Deminuibacter soli</name>
    <dbReference type="NCBI Taxonomy" id="2291815"/>
    <lineage>
        <taxon>Bacteria</taxon>
        <taxon>Pseudomonadati</taxon>
        <taxon>Bacteroidota</taxon>
        <taxon>Chitinophagia</taxon>
        <taxon>Chitinophagales</taxon>
        <taxon>Chitinophagaceae</taxon>
        <taxon>Deminuibacter</taxon>
    </lineage>
</organism>
<dbReference type="RefSeq" id="WP_116849030.1">
    <property type="nucleotide sequence ID" value="NZ_QTJU01000009.1"/>
</dbReference>
<dbReference type="EMBL" id="QTJU01000009">
    <property type="protein sequence ID" value="RFM26477.1"/>
    <property type="molecule type" value="Genomic_DNA"/>
</dbReference>
<feature type="chain" id="PRO_5017791886" description="Beta-lactamase" evidence="7">
    <location>
        <begin position="26"/>
        <end position="299"/>
    </location>
</feature>
<dbReference type="OrthoDB" id="9772863at2"/>
<dbReference type="PANTHER" id="PTHR35333">
    <property type="entry name" value="BETA-LACTAMASE"/>
    <property type="match status" value="1"/>
</dbReference>